<dbReference type="Proteomes" id="UP000050360">
    <property type="component" value="Unassembled WGS sequence"/>
</dbReference>
<accession>A0A0P8CI02</accession>
<reference evidence="2 3" key="1">
    <citation type="submission" date="2015-09" db="EMBL/GenBank/DDBJ databases">
        <title>A metagenomics-based metabolic model of nitrate-dependent anaerobic oxidation of methane by Methanoperedens-like archaea.</title>
        <authorList>
            <person name="Arshad A."/>
            <person name="Speth D.R."/>
            <person name="De Graaf R.M."/>
            <person name="Op Den Camp H.J."/>
            <person name="Jetten M.S."/>
            <person name="Welte C.U."/>
        </authorList>
    </citation>
    <scope>NUCLEOTIDE SEQUENCE [LARGE SCALE GENOMIC DNA]</scope>
</reference>
<feature type="non-terminal residue" evidence="2">
    <location>
        <position position="1"/>
    </location>
</feature>
<protein>
    <submittedName>
        <fullName evidence="2">Uncharacterized protein</fullName>
    </submittedName>
</protein>
<feature type="region of interest" description="Disordered" evidence="1">
    <location>
        <begin position="1"/>
        <end position="21"/>
    </location>
</feature>
<evidence type="ECO:0000313" key="2">
    <source>
        <dbReference type="EMBL" id="KPQ42396.1"/>
    </source>
</evidence>
<dbReference type="AlphaFoldDB" id="A0A0P8CI02"/>
<gene>
    <name evidence="2" type="ORF">MPEBLZ_03025</name>
</gene>
<evidence type="ECO:0000313" key="3">
    <source>
        <dbReference type="Proteomes" id="UP000050360"/>
    </source>
</evidence>
<name>A0A0P8CI02_9EURY</name>
<comment type="caution">
    <text evidence="2">The sequence shown here is derived from an EMBL/GenBank/DDBJ whole genome shotgun (WGS) entry which is preliminary data.</text>
</comment>
<dbReference type="EMBL" id="LKCM01000236">
    <property type="protein sequence ID" value="KPQ42396.1"/>
    <property type="molecule type" value="Genomic_DNA"/>
</dbReference>
<sequence length="116" mass="12479">NKSAAGLDKPNPRTGLPQQTPGDWALKQIYKKTKVRISALASAAGTTGTGKVPTIAQIRGFRQLRFLIDMDSPAIRAAVYAEIAKLKTENPGWSFSADFGVTISLPPVRGDDPEQE</sequence>
<proteinExistence type="predicted"/>
<evidence type="ECO:0000256" key="1">
    <source>
        <dbReference type="SAM" id="MobiDB-lite"/>
    </source>
</evidence>
<organism evidence="2 3">
    <name type="scientific">Candidatus Methanoperedens nitratireducens</name>
    <dbReference type="NCBI Taxonomy" id="1392998"/>
    <lineage>
        <taxon>Archaea</taxon>
        <taxon>Methanobacteriati</taxon>
        <taxon>Methanobacteriota</taxon>
        <taxon>Stenosarchaea group</taxon>
        <taxon>Methanomicrobia</taxon>
        <taxon>Methanosarcinales</taxon>
        <taxon>ANME-2 cluster</taxon>
        <taxon>Candidatus Methanoperedentaceae</taxon>
        <taxon>Candidatus Methanoperedens</taxon>
    </lineage>
</organism>